<evidence type="ECO:0000313" key="4">
    <source>
        <dbReference type="EMBL" id="CCE78611.1"/>
    </source>
</evidence>
<name>G8YPM6_PICSO</name>
<evidence type="ECO:0000256" key="1">
    <source>
        <dbReference type="ARBA" id="ARBA00023186"/>
    </source>
</evidence>
<dbReference type="OrthoDB" id="72325at2759"/>
<proteinExistence type="predicted"/>
<dbReference type="Pfam" id="PF18265">
    <property type="entry name" value="Nas2_N"/>
    <property type="match status" value="1"/>
</dbReference>
<dbReference type="AlphaFoldDB" id="G8YPM6"/>
<dbReference type="InterPro" id="IPR036034">
    <property type="entry name" value="PDZ_sf"/>
</dbReference>
<feature type="domain" description="PDZ" evidence="3">
    <location>
        <begin position="106"/>
        <end position="186"/>
    </location>
</feature>
<dbReference type="InterPro" id="IPR035269">
    <property type="entry name" value="PSMD9"/>
</dbReference>
<dbReference type="Proteomes" id="UP000005222">
    <property type="component" value="Chromosome D"/>
</dbReference>
<dbReference type="PANTHER" id="PTHR12651">
    <property type="entry name" value="26S PROTEASOME NON-ATPASE REGULATORY SUBUNIT 9"/>
    <property type="match status" value="1"/>
</dbReference>
<dbReference type="SMART" id="SM00228">
    <property type="entry name" value="PDZ"/>
    <property type="match status" value="1"/>
</dbReference>
<evidence type="ECO:0000259" key="3">
    <source>
        <dbReference type="PROSITE" id="PS50106"/>
    </source>
</evidence>
<dbReference type="GO" id="GO:0070682">
    <property type="term" value="P:proteasome regulatory particle assembly"/>
    <property type="evidence" value="ECO:0007669"/>
    <property type="project" value="InterPro"/>
</dbReference>
<keyword evidence="5" id="KW-1185">Reference proteome</keyword>
<dbReference type="FunCoup" id="G8YPM6">
    <property type="interactions" value="1771"/>
</dbReference>
<keyword evidence="1" id="KW-0143">Chaperone</keyword>
<dbReference type="eggNOG" id="KOG3129">
    <property type="taxonomic scope" value="Eukaryota"/>
</dbReference>
<dbReference type="Gene3D" id="2.30.42.10">
    <property type="match status" value="1"/>
</dbReference>
<accession>G8YPM6</accession>
<protein>
    <recommendedName>
        <fullName evidence="2">Probable 26S proteasome regulatory subunit p27</fullName>
    </recommendedName>
</protein>
<sequence length="229" mass="26018">MTYEKDSTEDSFMGLMRHLNLDDAKFKSYDNTSFERLSYDELSDAKSNIEEQLDTLSHMLFQEYRADMETSLVTEDGFPRNDIDVVAVRLIRIKIIRLRNDLRGVYVNLEKSLVERFNGNKAQGAMQESEVSSQSPRMYTIAFALVGEVVENGPAHMSGLKEGDRIISIDNVHAGNHRNLAGVLQKVQSNKEKELTVQLFRDNSRMTLTLVPTDNWEGNGLLGCRLIPL</sequence>
<dbReference type="CDD" id="cd23081">
    <property type="entry name" value="cpPDZ_EcRseP-like"/>
    <property type="match status" value="1"/>
</dbReference>
<reference evidence="4 5" key="1">
    <citation type="journal article" date="2012" name="G3 (Bethesda)">
        <title>Pichia sorbitophila, an interspecies yeast hybrid reveals early steps of genome resolution following polyploidization.</title>
        <authorList>
            <person name="Leh Louis V."/>
            <person name="Despons L."/>
            <person name="Friedrich A."/>
            <person name="Martin T."/>
            <person name="Durrens P."/>
            <person name="Casaregola S."/>
            <person name="Neuveglise C."/>
            <person name="Fairhead C."/>
            <person name="Marck C."/>
            <person name="Cruz J.A."/>
            <person name="Straub M.L."/>
            <person name="Kugler V."/>
            <person name="Sacerdot C."/>
            <person name="Uzunov Z."/>
            <person name="Thierry A."/>
            <person name="Weiss S."/>
            <person name="Bleykasten C."/>
            <person name="De Montigny J."/>
            <person name="Jacques N."/>
            <person name="Jung P."/>
            <person name="Lemaire M."/>
            <person name="Mallet S."/>
            <person name="Morel G."/>
            <person name="Richard G.F."/>
            <person name="Sarkar A."/>
            <person name="Savel G."/>
            <person name="Schacherer J."/>
            <person name="Seret M.L."/>
            <person name="Talla E."/>
            <person name="Samson G."/>
            <person name="Jubin C."/>
            <person name="Poulain J."/>
            <person name="Vacherie B."/>
            <person name="Barbe V."/>
            <person name="Pelletier E."/>
            <person name="Sherman D.J."/>
            <person name="Westhof E."/>
            <person name="Weissenbach J."/>
            <person name="Baret P.V."/>
            <person name="Wincker P."/>
            <person name="Gaillardin C."/>
            <person name="Dujon B."/>
            <person name="Souciet J.L."/>
        </authorList>
    </citation>
    <scope>NUCLEOTIDE SEQUENCE [LARGE SCALE GENOMIC DNA]</scope>
    <source>
        <strain evidence="5">ATCC MYA-4447 / BCRC 22081 / CBS 7064 / NBRC 10061 / NRRL Y-12695</strain>
    </source>
</reference>
<dbReference type="SUPFAM" id="SSF50156">
    <property type="entry name" value="PDZ domain-like"/>
    <property type="match status" value="1"/>
</dbReference>
<dbReference type="OMA" id="DWGGRGM"/>
<organism evidence="4 5">
    <name type="scientific">Pichia sorbitophila (strain ATCC MYA-4447 / BCRC 22081 / CBS 7064 / NBRC 10061 / NRRL Y-12695)</name>
    <name type="common">Hybrid yeast</name>
    <dbReference type="NCBI Taxonomy" id="559304"/>
    <lineage>
        <taxon>Eukaryota</taxon>
        <taxon>Fungi</taxon>
        <taxon>Dikarya</taxon>
        <taxon>Ascomycota</taxon>
        <taxon>Saccharomycotina</taxon>
        <taxon>Pichiomycetes</taxon>
        <taxon>Debaryomycetaceae</taxon>
        <taxon>Millerozyma</taxon>
    </lineage>
</organism>
<dbReference type="FunFam" id="2.30.42.10:FF:000107">
    <property type="entry name" value="26S proteasome non-ATPase regulatory subunit 9"/>
    <property type="match status" value="1"/>
</dbReference>
<dbReference type="InterPro" id="IPR001478">
    <property type="entry name" value="PDZ"/>
</dbReference>
<dbReference type="PROSITE" id="PS50106">
    <property type="entry name" value="PDZ"/>
    <property type="match status" value="1"/>
</dbReference>
<dbReference type="Pfam" id="PF00595">
    <property type="entry name" value="PDZ"/>
    <property type="match status" value="1"/>
</dbReference>
<dbReference type="EMBL" id="FO082056">
    <property type="protein sequence ID" value="CCE78611.1"/>
    <property type="molecule type" value="Genomic_DNA"/>
</dbReference>
<dbReference type="PANTHER" id="PTHR12651:SF1">
    <property type="entry name" value="26S PROTEASOME NON-ATPASE REGULATORY SUBUNIT 9"/>
    <property type="match status" value="1"/>
</dbReference>
<evidence type="ECO:0000313" key="5">
    <source>
        <dbReference type="Proteomes" id="UP000005222"/>
    </source>
</evidence>
<evidence type="ECO:0000256" key="2">
    <source>
        <dbReference type="ARBA" id="ARBA00068021"/>
    </source>
</evidence>
<dbReference type="HOGENOM" id="CLU_073146_0_0_1"/>
<dbReference type="InParanoid" id="G8YPM6"/>
<dbReference type="GO" id="GO:0005634">
    <property type="term" value="C:nucleus"/>
    <property type="evidence" value="ECO:0007669"/>
    <property type="project" value="TreeGrafter"/>
</dbReference>
<dbReference type="STRING" id="559304.G8YPM6"/>
<dbReference type="GO" id="GO:0005737">
    <property type="term" value="C:cytoplasm"/>
    <property type="evidence" value="ECO:0007669"/>
    <property type="project" value="TreeGrafter"/>
</dbReference>
<gene>
    <name evidence="4" type="primary">Piso0_000636</name>
    <name evidence="4" type="ORF">GNLVRS01_PISO0D00817g</name>
</gene>
<dbReference type="Gene3D" id="6.10.140.1710">
    <property type="match status" value="1"/>
</dbReference>
<dbReference type="InterPro" id="IPR040815">
    <property type="entry name" value="Nas2_N"/>
</dbReference>